<dbReference type="AlphaFoldDB" id="A0A1T3NWX5"/>
<dbReference type="InterPro" id="IPR000914">
    <property type="entry name" value="SBP_5_dom"/>
</dbReference>
<evidence type="ECO:0000256" key="1">
    <source>
        <dbReference type="SAM" id="MobiDB-lite"/>
    </source>
</evidence>
<comment type="caution">
    <text evidence="3">The sequence shown here is derived from an EMBL/GenBank/DDBJ whole genome shotgun (WGS) entry which is preliminary data.</text>
</comment>
<name>A0A1T3NWX5_9ACTN</name>
<dbReference type="GO" id="GO:0042597">
    <property type="term" value="C:periplasmic space"/>
    <property type="evidence" value="ECO:0007669"/>
    <property type="project" value="UniProtKB-ARBA"/>
</dbReference>
<dbReference type="GO" id="GO:0043190">
    <property type="term" value="C:ATP-binding cassette (ABC) transporter complex"/>
    <property type="evidence" value="ECO:0007669"/>
    <property type="project" value="InterPro"/>
</dbReference>
<dbReference type="Proteomes" id="UP000190037">
    <property type="component" value="Unassembled WGS sequence"/>
</dbReference>
<dbReference type="PIRSF" id="PIRSF002741">
    <property type="entry name" value="MppA"/>
    <property type="match status" value="1"/>
</dbReference>
<dbReference type="InterPro" id="IPR030678">
    <property type="entry name" value="Peptide/Ni-bd"/>
</dbReference>
<dbReference type="SUPFAM" id="SSF53850">
    <property type="entry name" value="Periplasmic binding protein-like II"/>
    <property type="match status" value="1"/>
</dbReference>
<feature type="region of interest" description="Disordered" evidence="1">
    <location>
        <begin position="326"/>
        <end position="350"/>
    </location>
</feature>
<keyword evidence="4" id="KW-1185">Reference proteome</keyword>
<protein>
    <recommendedName>
        <fullName evidence="2">Solute-binding protein family 5 domain-containing protein</fullName>
    </recommendedName>
</protein>
<dbReference type="PROSITE" id="PS51257">
    <property type="entry name" value="PROKAR_LIPOPROTEIN"/>
    <property type="match status" value="1"/>
</dbReference>
<dbReference type="EMBL" id="MWQN01000001">
    <property type="protein sequence ID" value="OPC81182.1"/>
    <property type="molecule type" value="Genomic_DNA"/>
</dbReference>
<dbReference type="InterPro" id="IPR039424">
    <property type="entry name" value="SBP_5"/>
</dbReference>
<feature type="compositionally biased region" description="Low complexity" evidence="1">
    <location>
        <begin position="332"/>
        <end position="348"/>
    </location>
</feature>
<evidence type="ECO:0000259" key="2">
    <source>
        <dbReference type="Pfam" id="PF00496"/>
    </source>
</evidence>
<dbReference type="GO" id="GO:1904680">
    <property type="term" value="F:peptide transmembrane transporter activity"/>
    <property type="evidence" value="ECO:0007669"/>
    <property type="project" value="TreeGrafter"/>
</dbReference>
<dbReference type="Gene3D" id="3.40.190.10">
    <property type="entry name" value="Periplasmic binding protein-like II"/>
    <property type="match status" value="1"/>
</dbReference>
<dbReference type="InterPro" id="IPR006311">
    <property type="entry name" value="TAT_signal"/>
</dbReference>
<gene>
    <name evidence="3" type="ORF">B4N89_09670</name>
</gene>
<feature type="domain" description="Solute-binding protein family 5" evidence="2">
    <location>
        <begin position="80"/>
        <end position="427"/>
    </location>
</feature>
<evidence type="ECO:0000313" key="3">
    <source>
        <dbReference type="EMBL" id="OPC81182.1"/>
    </source>
</evidence>
<accession>A0A1T3NWX5</accession>
<evidence type="ECO:0000313" key="4">
    <source>
        <dbReference type="Proteomes" id="UP000190037"/>
    </source>
</evidence>
<dbReference type="PROSITE" id="PS51318">
    <property type="entry name" value="TAT"/>
    <property type="match status" value="1"/>
</dbReference>
<reference evidence="3 4" key="1">
    <citation type="submission" date="2017-03" db="EMBL/GenBank/DDBJ databases">
        <title>Draft genome sequence of Streptomyces scabrisporus NF3, endophyte isolated from Amphipterygium adstringens.</title>
        <authorList>
            <person name="Vazquez M."/>
            <person name="Ceapa C.D."/>
            <person name="Rodriguez Luna D."/>
            <person name="Sanchez Esquivel S."/>
        </authorList>
    </citation>
    <scope>NUCLEOTIDE SEQUENCE [LARGE SCALE GENOMIC DNA]</scope>
    <source>
        <strain evidence="3 4">NF3</strain>
    </source>
</reference>
<dbReference type="PANTHER" id="PTHR30290">
    <property type="entry name" value="PERIPLASMIC BINDING COMPONENT OF ABC TRANSPORTER"/>
    <property type="match status" value="1"/>
</dbReference>
<dbReference type="GO" id="GO:0015833">
    <property type="term" value="P:peptide transport"/>
    <property type="evidence" value="ECO:0007669"/>
    <property type="project" value="TreeGrafter"/>
</dbReference>
<dbReference type="OrthoDB" id="5243526at2"/>
<dbReference type="RefSeq" id="WP_078975487.1">
    <property type="nucleotide sequence ID" value="NZ_MWQN01000001.1"/>
</dbReference>
<sequence length="532" mass="56045">MPLSRRRVLALGAGTGVAAGSAGLLAACGGRESRSGGTLVVGLPRLPDVLNPVHSTAEATRWIADPVVEALYTYRDDTTIGPVLAAADPLIAPDGLSWTVRLRADARFHNGDPFTAEHVAACLRRVNDPATAGDWAPWLAGRFGAIEAPDARTVRIELPRAFGALRAFLACLPIPHQASLGDPRALVGTGPFRLASADGGAVVLRRNAAYRDKAAPADALEFRASADPVADLKAHRLAVYPHPTPDQVRRLRKADDTYVQTASGPADLVVLPNLRRPPFDDVAVRRALGFGMDRTRVLRDVYRGDAVIGQGPLGPGNEGWDPEYTPYGRGVSPTASPKPSPSATAGPTVEPERVTAMLGEAPVPLPPGGVRFTLLAVVGEAGELPDVARVLAEGWNRVGFTVVVERVDAVAWAARRRVGDFDAALVDRRGSGYAVGRTGFAALAPAVSTGGESTGYVNPELDRLVEEASATPDNARRARLTRVAGEIVARDAVVLPPVYPKAVVGRTGRVESVNTRALAAGRVSLARLHRRG</sequence>
<dbReference type="Pfam" id="PF00496">
    <property type="entry name" value="SBP_bac_5"/>
    <property type="match status" value="1"/>
</dbReference>
<dbReference type="CDD" id="cd00995">
    <property type="entry name" value="PBP2_NikA_DppA_OppA_like"/>
    <property type="match status" value="1"/>
</dbReference>
<proteinExistence type="predicted"/>
<dbReference type="Gene3D" id="3.10.105.10">
    <property type="entry name" value="Dipeptide-binding Protein, Domain 3"/>
    <property type="match status" value="1"/>
</dbReference>
<dbReference type="STRING" id="159449.B4N89_09670"/>
<organism evidence="3 4">
    <name type="scientific">Embleya scabrispora</name>
    <dbReference type="NCBI Taxonomy" id="159449"/>
    <lineage>
        <taxon>Bacteria</taxon>
        <taxon>Bacillati</taxon>
        <taxon>Actinomycetota</taxon>
        <taxon>Actinomycetes</taxon>
        <taxon>Kitasatosporales</taxon>
        <taxon>Streptomycetaceae</taxon>
        <taxon>Embleya</taxon>
    </lineage>
</organism>